<gene>
    <name evidence="2" type="ORF">DVS28_a2059</name>
</gene>
<evidence type="ECO:0000313" key="3">
    <source>
        <dbReference type="Proteomes" id="UP000264006"/>
    </source>
</evidence>
<dbReference type="Proteomes" id="UP000264006">
    <property type="component" value="Chromosome"/>
</dbReference>
<accession>A0A346XWZ7</accession>
<protein>
    <submittedName>
        <fullName evidence="2">Uncharacterized protein</fullName>
    </submittedName>
</protein>
<name>A0A346XWZ7_9ACTN</name>
<evidence type="ECO:0000256" key="1">
    <source>
        <dbReference type="SAM" id="MobiDB-lite"/>
    </source>
</evidence>
<proteinExistence type="predicted"/>
<keyword evidence="3" id="KW-1185">Reference proteome</keyword>
<dbReference type="OrthoDB" id="3239759at2"/>
<organism evidence="2 3">
    <name type="scientific">Euzebya pacifica</name>
    <dbReference type="NCBI Taxonomy" id="1608957"/>
    <lineage>
        <taxon>Bacteria</taxon>
        <taxon>Bacillati</taxon>
        <taxon>Actinomycetota</taxon>
        <taxon>Nitriliruptoria</taxon>
        <taxon>Euzebyales</taxon>
    </lineage>
</organism>
<evidence type="ECO:0000313" key="2">
    <source>
        <dbReference type="EMBL" id="AXV06744.1"/>
    </source>
</evidence>
<feature type="region of interest" description="Disordered" evidence="1">
    <location>
        <begin position="1"/>
        <end position="20"/>
    </location>
</feature>
<dbReference type="EMBL" id="CP031165">
    <property type="protein sequence ID" value="AXV06744.1"/>
    <property type="molecule type" value="Genomic_DNA"/>
</dbReference>
<dbReference type="AlphaFoldDB" id="A0A346XWZ7"/>
<dbReference type="RefSeq" id="WP_114591352.1">
    <property type="nucleotide sequence ID" value="NZ_CP031165.1"/>
</dbReference>
<dbReference type="KEGG" id="euz:DVS28_a2059"/>
<reference evidence="2 3" key="1">
    <citation type="submission" date="2018-09" db="EMBL/GenBank/DDBJ databases">
        <title>Complete genome sequence of Euzebya sp. DY32-46 isolated from seawater of Pacific Ocean.</title>
        <authorList>
            <person name="Xu L."/>
            <person name="Wu Y.-H."/>
            <person name="Xu X.-W."/>
        </authorList>
    </citation>
    <scope>NUCLEOTIDE SEQUENCE [LARGE SCALE GENOMIC DNA]</scope>
    <source>
        <strain evidence="2 3">DY32-46</strain>
    </source>
</reference>
<sequence length="285" mass="30453">MAACADRDEDHPPAPLADHDFTTGEGLRALLDRLHSTGAGAWQGDADVDALMEFTIDRYAPLTARYGADPGDAAVAAFEAMRNSSTRGARDPWAVVTTAVRCTLAAEHRANGLLVSTARARRAGYDEGHDVRRMGEDLHRLPDHHPALVVPGPHDTDAAERANDVSRALADSILLLIALGWPPRMAGDGVEFVCSRLADIGNRPATYECLRRDKAIRARLDLPHDSWIGLLRVLLGHPSSTGMLRHGLLARLLAGDGAHDALADEGLVGLITRSVPRPSTGEGSS</sequence>